<protein>
    <recommendedName>
        <fullName evidence="3">Pentatricopeptide repeat-containing protein</fullName>
    </recommendedName>
</protein>
<evidence type="ECO:0000313" key="2">
    <source>
        <dbReference type="Proteomes" id="UP001632038"/>
    </source>
</evidence>
<evidence type="ECO:0000313" key="1">
    <source>
        <dbReference type="EMBL" id="KAL3614986.1"/>
    </source>
</evidence>
<evidence type="ECO:0008006" key="3">
    <source>
        <dbReference type="Google" id="ProtNLM"/>
    </source>
</evidence>
<proteinExistence type="predicted"/>
<name>A0ABD3BD39_9LAMI</name>
<dbReference type="EMBL" id="JAVIJP010000100">
    <property type="protein sequence ID" value="KAL3614986.1"/>
    <property type="molecule type" value="Genomic_DNA"/>
</dbReference>
<sequence length="209" mass="23980">MVARLTPDQKVACSIHVGFKTPNQADYSFYFLFPHFFSGKFNGVNPISMAFRSKVRSLSLTTRQSPFFFLNPKAALYLLWFEKNPKRILENIQAIFKLKESHYYEGSRSFINDSLTRPDLKSERFSLAFHRPLRPIGSGLIKDAIKLFDEMPNLGVPNGVKALNSLLFSCILAGEYGEMKRVFSEFPRKYVRPGAGFRHVLHRFEGLST</sequence>
<dbReference type="InterPro" id="IPR011990">
    <property type="entry name" value="TPR-like_helical_dom_sf"/>
</dbReference>
<organism evidence="1 2">
    <name type="scientific">Castilleja foliolosa</name>
    <dbReference type="NCBI Taxonomy" id="1961234"/>
    <lineage>
        <taxon>Eukaryota</taxon>
        <taxon>Viridiplantae</taxon>
        <taxon>Streptophyta</taxon>
        <taxon>Embryophyta</taxon>
        <taxon>Tracheophyta</taxon>
        <taxon>Spermatophyta</taxon>
        <taxon>Magnoliopsida</taxon>
        <taxon>eudicotyledons</taxon>
        <taxon>Gunneridae</taxon>
        <taxon>Pentapetalae</taxon>
        <taxon>asterids</taxon>
        <taxon>lamiids</taxon>
        <taxon>Lamiales</taxon>
        <taxon>Orobanchaceae</taxon>
        <taxon>Pedicularideae</taxon>
        <taxon>Castillejinae</taxon>
        <taxon>Castilleja</taxon>
    </lineage>
</organism>
<dbReference type="Proteomes" id="UP001632038">
    <property type="component" value="Unassembled WGS sequence"/>
</dbReference>
<dbReference type="AlphaFoldDB" id="A0ABD3BD39"/>
<reference evidence="2" key="1">
    <citation type="journal article" date="2024" name="IScience">
        <title>Strigolactones Initiate the Formation of Haustorium-like Structures in Castilleja.</title>
        <authorList>
            <person name="Buerger M."/>
            <person name="Peterson D."/>
            <person name="Chory J."/>
        </authorList>
    </citation>
    <scope>NUCLEOTIDE SEQUENCE [LARGE SCALE GENOMIC DNA]</scope>
</reference>
<comment type="caution">
    <text evidence="1">The sequence shown here is derived from an EMBL/GenBank/DDBJ whole genome shotgun (WGS) entry which is preliminary data.</text>
</comment>
<keyword evidence="2" id="KW-1185">Reference proteome</keyword>
<accession>A0ABD3BD39</accession>
<gene>
    <name evidence="1" type="ORF">CASFOL_040647</name>
</gene>
<dbReference type="Gene3D" id="1.25.40.10">
    <property type="entry name" value="Tetratricopeptide repeat domain"/>
    <property type="match status" value="1"/>
</dbReference>